<feature type="transmembrane region" description="Helical" evidence="2">
    <location>
        <begin position="227"/>
        <end position="250"/>
    </location>
</feature>
<keyword evidence="2" id="KW-0812">Transmembrane</keyword>
<dbReference type="AlphaFoldDB" id="A0A699YMI7"/>
<comment type="caution">
    <text evidence="3">The sequence shown here is derived from an EMBL/GenBank/DDBJ whole genome shotgun (WGS) entry which is preliminary data.</text>
</comment>
<evidence type="ECO:0000256" key="2">
    <source>
        <dbReference type="SAM" id="Phobius"/>
    </source>
</evidence>
<accession>A0A699YMI7</accession>
<feature type="region of interest" description="Disordered" evidence="1">
    <location>
        <begin position="1"/>
        <end position="29"/>
    </location>
</feature>
<evidence type="ECO:0000313" key="4">
    <source>
        <dbReference type="Proteomes" id="UP000485058"/>
    </source>
</evidence>
<keyword evidence="2" id="KW-1133">Transmembrane helix</keyword>
<sequence>MANAPTLTINVRPAQHSPPSRESDGSVKTADPDVEATVCRCCPAPTQTPDERLANWQHHIPDGQGTYGYDVCGTLALQSEFYVLCYQACSGSVFILAWRAYRALHVLKLRSLRLFLPAACAHRVVGFRYRLQRPSDRHPSPSGSQAPHHAKCMMLNKALVRGIGVQLICGSSSRALVASVYSYLLAPYHTSHHYFLLCLQDSSFGGLIEKASSTKPVTGEPGIPNEVIILQLCVALAVLVLLFNIGIWVVTIDTWWVDCNFEHLDDSELARKKGNGYLSCFSYWLAHWIASAVSWACSFLNVAQILVYACILNKVGGAQKFESWA</sequence>
<name>A0A699YMI7_HAELA</name>
<gene>
    <name evidence="3" type="ORF">HaLaN_04144</name>
</gene>
<keyword evidence="4" id="KW-1185">Reference proteome</keyword>
<keyword evidence="2" id="KW-0472">Membrane</keyword>
<feature type="transmembrane region" description="Helical" evidence="2">
    <location>
        <begin position="285"/>
        <end position="311"/>
    </location>
</feature>
<protein>
    <submittedName>
        <fullName evidence="3">Uncharacterized protein</fullName>
    </submittedName>
</protein>
<dbReference type="Proteomes" id="UP000485058">
    <property type="component" value="Unassembled WGS sequence"/>
</dbReference>
<dbReference type="EMBL" id="BLLF01000206">
    <property type="protein sequence ID" value="GFH09068.1"/>
    <property type="molecule type" value="Genomic_DNA"/>
</dbReference>
<reference evidence="3 4" key="1">
    <citation type="submission" date="2020-02" db="EMBL/GenBank/DDBJ databases">
        <title>Draft genome sequence of Haematococcus lacustris strain NIES-144.</title>
        <authorList>
            <person name="Morimoto D."/>
            <person name="Nakagawa S."/>
            <person name="Yoshida T."/>
            <person name="Sawayama S."/>
        </authorList>
    </citation>
    <scope>NUCLEOTIDE SEQUENCE [LARGE SCALE GENOMIC DNA]</scope>
    <source>
        <strain evidence="3 4">NIES-144</strain>
    </source>
</reference>
<organism evidence="3 4">
    <name type="scientific">Haematococcus lacustris</name>
    <name type="common">Green alga</name>
    <name type="synonym">Haematococcus pluvialis</name>
    <dbReference type="NCBI Taxonomy" id="44745"/>
    <lineage>
        <taxon>Eukaryota</taxon>
        <taxon>Viridiplantae</taxon>
        <taxon>Chlorophyta</taxon>
        <taxon>core chlorophytes</taxon>
        <taxon>Chlorophyceae</taxon>
        <taxon>CS clade</taxon>
        <taxon>Chlamydomonadales</taxon>
        <taxon>Haematococcaceae</taxon>
        <taxon>Haematococcus</taxon>
    </lineage>
</organism>
<evidence type="ECO:0000313" key="3">
    <source>
        <dbReference type="EMBL" id="GFH09068.1"/>
    </source>
</evidence>
<evidence type="ECO:0000256" key="1">
    <source>
        <dbReference type="SAM" id="MobiDB-lite"/>
    </source>
</evidence>
<proteinExistence type="predicted"/>